<sequence length="40" mass="4427">MKIESGQAIAGYSIQDVGALIRFGFSYEHHQSLPSQMSNK</sequence>
<gene>
    <name evidence="1" type="ORF">YPIP275_1540</name>
</gene>
<proteinExistence type="predicted"/>
<protein>
    <submittedName>
        <fullName evidence="1">Uncharacterized protein</fullName>
    </submittedName>
</protein>
<evidence type="ECO:0000313" key="2">
    <source>
        <dbReference type="Proteomes" id="UP000004430"/>
    </source>
</evidence>
<reference evidence="1 2" key="2">
    <citation type="submission" date="2010-03" db="EMBL/GenBank/DDBJ databases">
        <authorList>
            <person name="Payne S.H."/>
            <person name="Sutton G.G."/>
        </authorList>
    </citation>
    <scope>NUCLEOTIDE SEQUENCE [LARGE SCALE GENOMIC DNA]</scope>
    <source>
        <strain evidence="1 2">IP275</strain>
    </source>
</reference>
<comment type="caution">
    <text evidence="1">The sequence shown here is derived from an EMBL/GenBank/DDBJ whole genome shotgun (WGS) entry which is preliminary data.</text>
</comment>
<dbReference type="AlphaFoldDB" id="A0AAV3B5I6"/>
<name>A0AAV3B5I6_YERPE</name>
<organism evidence="1 2">
    <name type="scientific">Yersinia pestis biovar Orientalis str. IP275</name>
    <dbReference type="NCBI Taxonomy" id="373665"/>
    <lineage>
        <taxon>Bacteria</taxon>
        <taxon>Pseudomonadati</taxon>
        <taxon>Pseudomonadota</taxon>
        <taxon>Gammaproteobacteria</taxon>
        <taxon>Enterobacterales</taxon>
        <taxon>Yersiniaceae</taxon>
        <taxon>Yersinia</taxon>
    </lineage>
</organism>
<evidence type="ECO:0000313" key="1">
    <source>
        <dbReference type="EMBL" id="EDR30463.1"/>
    </source>
</evidence>
<dbReference type="Proteomes" id="UP000004430">
    <property type="component" value="Unassembled WGS sequence"/>
</dbReference>
<accession>A0AAV3B5I6</accession>
<dbReference type="EMBL" id="AAOS02000043">
    <property type="protein sequence ID" value="EDR30463.1"/>
    <property type="molecule type" value="Genomic_DNA"/>
</dbReference>
<reference evidence="1 2" key="1">
    <citation type="submission" date="2008-01" db="EMBL/GenBank/DDBJ databases">
        <title>Yersinia pestis Strain IP275 project at JCVI/TIGR.</title>
        <authorList>
            <person name="Ravel J."/>
            <person name="Eppinger M."/>
            <person name="Fricke W.F."/>
            <person name="Rosovitz M."/>
            <person name="Lindler L.E."/>
            <person name="Bearden S."/>
            <person name="Shriefer M."/>
        </authorList>
    </citation>
    <scope>NUCLEOTIDE SEQUENCE [LARGE SCALE GENOMIC DNA]</scope>
    <source>
        <strain evidence="1 2">IP275</strain>
    </source>
</reference>